<dbReference type="PANTHER" id="PTHR34820">
    <property type="entry name" value="INNER MEMBRANE PROTEIN YEBZ"/>
    <property type="match status" value="1"/>
</dbReference>
<protein>
    <recommendedName>
        <fullName evidence="6">Copper resistance protein D</fullName>
    </recommendedName>
</protein>
<proteinExistence type="inferred from homology"/>
<comment type="function">
    <text evidence="6">Involved in copper resistance.</text>
</comment>
<evidence type="ECO:0000256" key="3">
    <source>
        <dbReference type="ARBA" id="ARBA00022692"/>
    </source>
</evidence>
<feature type="transmembrane region" description="Helical" evidence="6">
    <location>
        <begin position="122"/>
        <end position="142"/>
    </location>
</feature>
<feature type="transmembrane region" description="Helical" evidence="6">
    <location>
        <begin position="162"/>
        <end position="179"/>
    </location>
</feature>
<feature type="transmembrane region" description="Helical" evidence="6">
    <location>
        <begin position="200"/>
        <end position="221"/>
    </location>
</feature>
<dbReference type="PANTHER" id="PTHR34820:SF4">
    <property type="entry name" value="INNER MEMBRANE PROTEIN YEBZ"/>
    <property type="match status" value="1"/>
</dbReference>
<evidence type="ECO:0000256" key="1">
    <source>
        <dbReference type="ARBA" id="ARBA00004651"/>
    </source>
</evidence>
<comment type="similarity">
    <text evidence="6">Belongs to the CopD family.</text>
</comment>
<feature type="transmembrane region" description="Helical" evidence="6">
    <location>
        <begin position="52"/>
        <end position="71"/>
    </location>
</feature>
<dbReference type="OrthoDB" id="7032707at2"/>
<evidence type="ECO:0000313" key="8">
    <source>
        <dbReference type="EMBL" id="TCL02333.1"/>
    </source>
</evidence>
<evidence type="ECO:0000313" key="9">
    <source>
        <dbReference type="Proteomes" id="UP000294555"/>
    </source>
</evidence>
<dbReference type="InterPro" id="IPR032694">
    <property type="entry name" value="CopC/D"/>
</dbReference>
<dbReference type="GO" id="GO:0005886">
    <property type="term" value="C:plasma membrane"/>
    <property type="evidence" value="ECO:0007669"/>
    <property type="project" value="UniProtKB-SubCell"/>
</dbReference>
<gene>
    <name evidence="8" type="ORF">EZJ58_0337</name>
</gene>
<dbReference type="RefSeq" id="WP_132921293.1">
    <property type="nucleotide sequence ID" value="NZ_SJOI01000001.1"/>
</dbReference>
<dbReference type="EMBL" id="SJOI01000001">
    <property type="protein sequence ID" value="TCL02333.1"/>
    <property type="molecule type" value="Genomic_DNA"/>
</dbReference>
<dbReference type="InterPro" id="IPR008457">
    <property type="entry name" value="Cu-R_CopD_dom"/>
</dbReference>
<evidence type="ECO:0000256" key="4">
    <source>
        <dbReference type="ARBA" id="ARBA00022989"/>
    </source>
</evidence>
<dbReference type="Proteomes" id="UP000294555">
    <property type="component" value="Unassembled WGS sequence"/>
</dbReference>
<evidence type="ECO:0000259" key="7">
    <source>
        <dbReference type="Pfam" id="PF05425"/>
    </source>
</evidence>
<keyword evidence="3 6" id="KW-0812">Transmembrane</keyword>
<reference evidence="8 9" key="1">
    <citation type="submission" date="2019-02" db="EMBL/GenBank/DDBJ databases">
        <title>Investigation of anaerobic lignin degradation for improved lignocellulosic biofuels.</title>
        <authorList>
            <person name="Deangelis K."/>
        </authorList>
    </citation>
    <scope>NUCLEOTIDE SEQUENCE [LARGE SCALE GENOMIC DNA]</scope>
    <source>
        <strain evidence="8 9">159R</strain>
    </source>
</reference>
<sequence length="294" mass="32490">MLILEACFSASRFIHVAAVMQLFGIALFSEYLAPPGLRQRLRCAFTRTVRVLGWLCLLTAAAILALQSGQMGQGWPDTLRPSIWLAVIHTEFGMVWIWHLFITLATVLIIGRSGLGPWRQRLLLAAASALLVTLALTGHTAMSQGLRGLLQRANQVIHLFSAAWWLGCLAPLLWCLPQLRQATRPEAMRALIHFSQSAHGAVALVILTGIANSCLIVGQWPLDLSVLYQRMLMIKIAVVAIMVLLAVTNRYRIVPMMARHHPRSIHYLTMLTLAEVVLGNAVLILVSIFATLEP</sequence>
<dbReference type="NCBIfam" id="NF033808">
    <property type="entry name" value="copper_CopD"/>
    <property type="match status" value="1"/>
</dbReference>
<accession>A0A4R1N5G1</accession>
<feature type="domain" description="Copper resistance protein D" evidence="7">
    <location>
        <begin position="189"/>
        <end position="288"/>
    </location>
</feature>
<dbReference type="InterPro" id="IPR047689">
    <property type="entry name" value="CopD"/>
</dbReference>
<feature type="transmembrane region" description="Helical" evidence="6">
    <location>
        <begin position="12"/>
        <end position="32"/>
    </location>
</feature>
<keyword evidence="6" id="KW-0997">Cell inner membrane</keyword>
<keyword evidence="5 6" id="KW-0472">Membrane</keyword>
<keyword evidence="9" id="KW-1185">Reference proteome</keyword>
<organism evidence="8 9">
    <name type="scientific">Sodalis ligni</name>
    <dbReference type="NCBI Taxonomy" id="2697027"/>
    <lineage>
        <taxon>Bacteria</taxon>
        <taxon>Pseudomonadati</taxon>
        <taxon>Pseudomonadota</taxon>
        <taxon>Gammaproteobacteria</taxon>
        <taxon>Enterobacterales</taxon>
        <taxon>Bruguierivoracaceae</taxon>
        <taxon>Sodalis</taxon>
    </lineage>
</organism>
<keyword evidence="2 6" id="KW-1003">Cell membrane</keyword>
<dbReference type="GO" id="GO:0006825">
    <property type="term" value="P:copper ion transport"/>
    <property type="evidence" value="ECO:0007669"/>
    <property type="project" value="InterPro"/>
</dbReference>
<comment type="subcellular location">
    <subcellularLocation>
        <location evidence="6">Cell inner membrane</location>
        <topology evidence="6">Multi-pass membrane protein</topology>
    </subcellularLocation>
    <subcellularLocation>
        <location evidence="1">Cell membrane</location>
        <topology evidence="1">Multi-pass membrane protein</topology>
    </subcellularLocation>
</comment>
<comment type="caution">
    <text evidence="8">The sequence shown here is derived from an EMBL/GenBank/DDBJ whole genome shotgun (WGS) entry which is preliminary data.</text>
</comment>
<evidence type="ECO:0000256" key="6">
    <source>
        <dbReference type="RuleBase" id="RU369037"/>
    </source>
</evidence>
<dbReference type="Pfam" id="PF05425">
    <property type="entry name" value="CopD"/>
    <property type="match status" value="1"/>
</dbReference>
<name>A0A4R1N5G1_9GAMM</name>
<feature type="transmembrane region" description="Helical" evidence="6">
    <location>
        <begin position="83"/>
        <end position="110"/>
    </location>
</feature>
<feature type="transmembrane region" description="Helical" evidence="6">
    <location>
        <begin position="227"/>
        <end position="247"/>
    </location>
</feature>
<dbReference type="AlphaFoldDB" id="A0A4R1N5G1"/>
<keyword evidence="4 6" id="KW-1133">Transmembrane helix</keyword>
<dbReference type="GO" id="GO:0046688">
    <property type="term" value="P:response to copper ion"/>
    <property type="evidence" value="ECO:0007669"/>
    <property type="project" value="UniProtKB-UniRule"/>
</dbReference>
<keyword evidence="6" id="KW-0186">Copper</keyword>
<feature type="transmembrane region" description="Helical" evidence="6">
    <location>
        <begin position="268"/>
        <end position="292"/>
    </location>
</feature>
<evidence type="ECO:0000256" key="2">
    <source>
        <dbReference type="ARBA" id="ARBA00022475"/>
    </source>
</evidence>
<evidence type="ECO:0000256" key="5">
    <source>
        <dbReference type="ARBA" id="ARBA00023136"/>
    </source>
</evidence>